<name>A0A4Q6XDB2_9SPHI</name>
<reference evidence="2 3" key="1">
    <citation type="submission" date="2019-02" db="EMBL/GenBank/DDBJ databases">
        <authorList>
            <person name="Li Y."/>
        </authorList>
    </citation>
    <scope>NUCLEOTIDE SEQUENCE [LARGE SCALE GENOMIC DNA]</scope>
    <source>
        <strain evidence="2 3">30C10-4-7</strain>
    </source>
</reference>
<feature type="chain" id="PRO_5020953953" description="Outer membrane protein beta-barrel domain-containing protein" evidence="1">
    <location>
        <begin position="21"/>
        <end position="193"/>
    </location>
</feature>
<keyword evidence="1" id="KW-0732">Signal</keyword>
<evidence type="ECO:0000313" key="2">
    <source>
        <dbReference type="EMBL" id="RZF57398.1"/>
    </source>
</evidence>
<proteinExistence type="predicted"/>
<dbReference type="OrthoDB" id="945117at2"/>
<gene>
    <name evidence="2" type="ORF">EWE74_20435</name>
</gene>
<accession>A0A4Q6XDB2</accession>
<evidence type="ECO:0000256" key="1">
    <source>
        <dbReference type="SAM" id="SignalP"/>
    </source>
</evidence>
<sequence length="193" mass="20096">MKKFTFLCLLLGGFAISAQAQRVETTPQTSANVGLEPIRQGNWMVGGELAGLGYNFEAESFNIGLRPRAGYFVSDGVAIGAQASLGFKSVKGDGDNEWTYGVAPFVRYYFPGGASASGRFFGHGNVGIAGSSAGDNVALELGLAAGYAHFITQSVALETTVGYNYNKANINSGGGQSGLGVSLGFQIYLPGQR</sequence>
<comment type="caution">
    <text evidence="2">The sequence shown here is derived from an EMBL/GenBank/DDBJ whole genome shotgun (WGS) entry which is preliminary data.</text>
</comment>
<dbReference type="AlphaFoldDB" id="A0A4Q6XDB2"/>
<evidence type="ECO:0000313" key="3">
    <source>
        <dbReference type="Proteomes" id="UP000292855"/>
    </source>
</evidence>
<dbReference type="EMBL" id="SGIT01000007">
    <property type="protein sequence ID" value="RZF57398.1"/>
    <property type="molecule type" value="Genomic_DNA"/>
</dbReference>
<organism evidence="2 3">
    <name type="scientific">Sphingobacterium corticibacterium</name>
    <dbReference type="NCBI Taxonomy" id="2484746"/>
    <lineage>
        <taxon>Bacteria</taxon>
        <taxon>Pseudomonadati</taxon>
        <taxon>Bacteroidota</taxon>
        <taxon>Sphingobacteriia</taxon>
        <taxon>Sphingobacteriales</taxon>
        <taxon>Sphingobacteriaceae</taxon>
        <taxon>Sphingobacterium</taxon>
    </lineage>
</organism>
<feature type="signal peptide" evidence="1">
    <location>
        <begin position="1"/>
        <end position="20"/>
    </location>
</feature>
<protein>
    <recommendedName>
        <fullName evidence="4">Outer membrane protein beta-barrel domain-containing protein</fullName>
    </recommendedName>
</protein>
<dbReference type="RefSeq" id="WP_130143522.1">
    <property type="nucleotide sequence ID" value="NZ_SGIT01000007.1"/>
</dbReference>
<evidence type="ECO:0008006" key="4">
    <source>
        <dbReference type="Google" id="ProtNLM"/>
    </source>
</evidence>
<dbReference type="Proteomes" id="UP000292855">
    <property type="component" value="Unassembled WGS sequence"/>
</dbReference>
<keyword evidence="3" id="KW-1185">Reference proteome</keyword>